<reference evidence="14 15" key="1">
    <citation type="submission" date="2014-09" db="EMBL/GenBank/DDBJ databases">
        <title>Isolation and characterization of Aurantimonas altamirensis ON-56566 from clinical sample following a dog bite.</title>
        <authorList>
            <person name="Eshaghi A."/>
            <person name="Li A."/>
            <person name="Shahinas D."/>
            <person name="Bahn P."/>
            <person name="Kus J.V."/>
            <person name="Patel S.N."/>
        </authorList>
    </citation>
    <scope>NUCLEOTIDE SEQUENCE [LARGE SCALE GENOMIC DNA]</scope>
    <source>
        <strain evidence="14 15">ON-56566</strain>
    </source>
</reference>
<dbReference type="InterPro" id="IPR029052">
    <property type="entry name" value="Metallo-depent_PP-like"/>
</dbReference>
<dbReference type="SUPFAM" id="SSF55816">
    <property type="entry name" value="5'-nucleotidase (syn. UDP-sugar hydrolase), C-terminal domain"/>
    <property type="match status" value="1"/>
</dbReference>
<evidence type="ECO:0000256" key="8">
    <source>
        <dbReference type="ARBA" id="ARBA00022741"/>
    </source>
</evidence>
<name>A0A0B1Q0A2_9HYPH</name>
<dbReference type="EMBL" id="JRFJ01000003">
    <property type="protein sequence ID" value="KHJ54183.1"/>
    <property type="molecule type" value="Genomic_DNA"/>
</dbReference>
<protein>
    <submittedName>
        <fullName evidence="14">Uncharacterized protein</fullName>
    </submittedName>
</protein>
<keyword evidence="10" id="KW-0511">Multifunctional enzyme</keyword>
<dbReference type="Gene3D" id="3.60.21.10">
    <property type="match status" value="1"/>
</dbReference>
<comment type="cofactor">
    <cofactor evidence="3">
        <name>a divalent metal cation</name>
        <dbReference type="ChEBI" id="CHEBI:60240"/>
    </cofactor>
</comment>
<dbReference type="PROSITE" id="PS00786">
    <property type="entry name" value="5_NUCLEOTIDASE_2"/>
    <property type="match status" value="1"/>
</dbReference>
<evidence type="ECO:0000256" key="5">
    <source>
        <dbReference type="ARBA" id="ARBA00006654"/>
    </source>
</evidence>
<dbReference type="PRINTS" id="PR01607">
    <property type="entry name" value="APYRASEFAMLY"/>
</dbReference>
<comment type="similarity">
    <text evidence="5 11">Belongs to the 5'-nucleotidase family.</text>
</comment>
<evidence type="ECO:0000256" key="9">
    <source>
        <dbReference type="ARBA" id="ARBA00022801"/>
    </source>
</evidence>
<gene>
    <name evidence="14" type="ORF">LA66_12005</name>
</gene>
<dbReference type="NCBIfam" id="NF006938">
    <property type="entry name" value="PRK09420.1"/>
    <property type="match status" value="1"/>
</dbReference>
<dbReference type="InterPro" id="IPR008334">
    <property type="entry name" value="5'-Nucleotdase_C"/>
</dbReference>
<dbReference type="PANTHER" id="PTHR11575">
    <property type="entry name" value="5'-NUCLEOTIDASE-RELATED"/>
    <property type="match status" value="1"/>
</dbReference>
<evidence type="ECO:0000256" key="4">
    <source>
        <dbReference type="ARBA" id="ARBA00004196"/>
    </source>
</evidence>
<keyword evidence="6" id="KW-0479">Metal-binding</keyword>
<comment type="caution">
    <text evidence="14">The sequence shown here is derived from an EMBL/GenBank/DDBJ whole genome shotgun (WGS) entry which is preliminary data.</text>
</comment>
<comment type="catalytic activity">
    <reaction evidence="2">
        <text>a nucleoside 2',3'-cyclic phosphate + H2O = a nucleoside 3'-phosphate + H(+)</text>
        <dbReference type="Rhea" id="RHEA:19621"/>
        <dbReference type="ChEBI" id="CHEBI:15377"/>
        <dbReference type="ChEBI" id="CHEBI:15378"/>
        <dbReference type="ChEBI" id="CHEBI:66949"/>
        <dbReference type="ChEBI" id="CHEBI:66954"/>
        <dbReference type="EC" id="3.1.4.16"/>
    </reaction>
</comment>
<dbReference type="GO" id="GO:0046872">
    <property type="term" value="F:metal ion binding"/>
    <property type="evidence" value="ECO:0007669"/>
    <property type="project" value="UniProtKB-KW"/>
</dbReference>
<dbReference type="InterPro" id="IPR041827">
    <property type="entry name" value="CpdB_N"/>
</dbReference>
<dbReference type="CDD" id="cd07410">
    <property type="entry name" value="MPP_CpdB_N"/>
    <property type="match status" value="1"/>
</dbReference>
<dbReference type="GO" id="GO:0000166">
    <property type="term" value="F:nucleotide binding"/>
    <property type="evidence" value="ECO:0007669"/>
    <property type="project" value="UniProtKB-KW"/>
</dbReference>
<evidence type="ECO:0000256" key="1">
    <source>
        <dbReference type="ARBA" id="ARBA00000527"/>
    </source>
</evidence>
<dbReference type="GO" id="GO:0009166">
    <property type="term" value="P:nucleotide catabolic process"/>
    <property type="evidence" value="ECO:0007669"/>
    <property type="project" value="InterPro"/>
</dbReference>
<organism evidence="14 15">
    <name type="scientific">Aureimonas altamirensis</name>
    <dbReference type="NCBI Taxonomy" id="370622"/>
    <lineage>
        <taxon>Bacteria</taxon>
        <taxon>Pseudomonadati</taxon>
        <taxon>Pseudomonadota</taxon>
        <taxon>Alphaproteobacteria</taxon>
        <taxon>Hyphomicrobiales</taxon>
        <taxon>Aurantimonadaceae</taxon>
        <taxon>Aureimonas</taxon>
    </lineage>
</organism>
<dbReference type="GO" id="GO:0008663">
    <property type="term" value="F:2',3'-cyclic-nucleotide 2'-phosphodiesterase activity"/>
    <property type="evidence" value="ECO:0007669"/>
    <property type="project" value="UniProtKB-EC"/>
</dbReference>
<evidence type="ECO:0000259" key="13">
    <source>
        <dbReference type="Pfam" id="PF02872"/>
    </source>
</evidence>
<dbReference type="InterPro" id="IPR004843">
    <property type="entry name" value="Calcineurin-like_PHP"/>
</dbReference>
<evidence type="ECO:0000313" key="15">
    <source>
        <dbReference type="Proteomes" id="UP000030826"/>
    </source>
</evidence>
<evidence type="ECO:0000256" key="7">
    <source>
        <dbReference type="ARBA" id="ARBA00022729"/>
    </source>
</evidence>
<comment type="subcellular location">
    <subcellularLocation>
        <location evidence="4">Cell envelope</location>
    </subcellularLocation>
</comment>
<proteinExistence type="inferred from homology"/>
<accession>A0A0B1Q0A2</accession>
<evidence type="ECO:0000256" key="3">
    <source>
        <dbReference type="ARBA" id="ARBA00001968"/>
    </source>
</evidence>
<dbReference type="Proteomes" id="UP000030826">
    <property type="component" value="Unassembled WGS sequence"/>
</dbReference>
<dbReference type="InterPro" id="IPR006179">
    <property type="entry name" value="5_nucleotidase/apyrase"/>
</dbReference>
<dbReference type="InterPro" id="IPR006146">
    <property type="entry name" value="5'-Nucleotdase_CS"/>
</dbReference>
<keyword evidence="9 11" id="KW-0378">Hydrolase</keyword>
<dbReference type="Pfam" id="PF02872">
    <property type="entry name" value="5_nucleotid_C"/>
    <property type="match status" value="1"/>
</dbReference>
<evidence type="ECO:0000256" key="6">
    <source>
        <dbReference type="ARBA" id="ARBA00022723"/>
    </source>
</evidence>
<sequence>MTASPSRPAVSRQGWPDDRTMAQAVISGDAGAARARLRILATSDLHACIYPYDYFVDRETHSVGLARAASCIAQLRHGAPNCLLFDNGDFLQGNPLGDFAAKSSAEQGWRHPVVEAMRQLGYDAASLGNHEFDWGLPFLAQALEGAGFPLLCANLQSASTFSPFWAPYVILHRNLALDGGGHAPIRIGVLGLLPPQVTKWNAHHLDGVVVSHDIVATALQVVPRMRAEGADLVIALAHTGIDPSTDGSRQENAALALACVAGIDAIIAGHQHLRLPGKDFAGIAGVDADAGFVHEVPCVMPGFGGSEVGAIDLALTHEGARWTVEAAAARLHPISRRGADGAIPLVQSDQAVLDAAAAAHEGTLAYIRQPIGRTLAPLHSYFSVLKPTRALQLVSEAQLWHARRMIAGGPLDGRPLLCAASLFKAGGRGGPANYTDIPAGPLAIRNVSDLYSYPNELQIVDMSGDELGEWLEMSASIFSTVAADGIVRPLLLHGAAPYNFDVIDGLTYRIDLAMPARYDIDGKLAPGGARRIGALRYMDQKVSPDRHFLVVTNSFRASGGGHFPGLGMDRVVASSHEANRDVLAAYIADRGTVECHERPIWRFAETGGALVDFDTGPGATRHLHEIAGFAPVAQGMTEEGYVRYRMTLP</sequence>
<keyword evidence="7" id="KW-0732">Signal</keyword>
<evidence type="ECO:0000313" key="14">
    <source>
        <dbReference type="EMBL" id="KHJ54183.1"/>
    </source>
</evidence>
<dbReference type="PANTHER" id="PTHR11575:SF6">
    <property type="entry name" value="2',3'-CYCLIC-NUCLEOTIDE 2'-PHOSPHODIESTERASE_3'-NUCLEOTIDASE"/>
    <property type="match status" value="1"/>
</dbReference>
<keyword evidence="8 11" id="KW-0547">Nucleotide-binding</keyword>
<comment type="catalytic activity">
    <reaction evidence="1">
        <text>a ribonucleoside 3'-phosphate + H2O = a ribonucleoside + phosphate</text>
        <dbReference type="Rhea" id="RHEA:10144"/>
        <dbReference type="ChEBI" id="CHEBI:13197"/>
        <dbReference type="ChEBI" id="CHEBI:15377"/>
        <dbReference type="ChEBI" id="CHEBI:18254"/>
        <dbReference type="ChEBI" id="CHEBI:43474"/>
        <dbReference type="EC" id="3.1.3.6"/>
    </reaction>
</comment>
<dbReference type="Gene3D" id="3.90.780.10">
    <property type="entry name" value="5'-Nucleotidase, C-terminal domain"/>
    <property type="match status" value="1"/>
</dbReference>
<evidence type="ECO:0000256" key="11">
    <source>
        <dbReference type="RuleBase" id="RU362119"/>
    </source>
</evidence>
<dbReference type="SUPFAM" id="SSF56300">
    <property type="entry name" value="Metallo-dependent phosphatases"/>
    <property type="match status" value="1"/>
</dbReference>
<dbReference type="Pfam" id="PF00149">
    <property type="entry name" value="Metallophos"/>
    <property type="match status" value="1"/>
</dbReference>
<dbReference type="GO" id="GO:0030288">
    <property type="term" value="C:outer membrane-bounded periplasmic space"/>
    <property type="evidence" value="ECO:0007669"/>
    <property type="project" value="TreeGrafter"/>
</dbReference>
<evidence type="ECO:0000256" key="10">
    <source>
        <dbReference type="ARBA" id="ARBA00023268"/>
    </source>
</evidence>
<dbReference type="AlphaFoldDB" id="A0A0B1Q0A2"/>
<dbReference type="STRING" id="370622.LA66_12005"/>
<feature type="domain" description="5'-Nucleotidase C-terminal" evidence="13">
    <location>
        <begin position="385"/>
        <end position="565"/>
    </location>
</feature>
<evidence type="ECO:0000256" key="2">
    <source>
        <dbReference type="ARBA" id="ARBA00001730"/>
    </source>
</evidence>
<dbReference type="InterPro" id="IPR036907">
    <property type="entry name" value="5'-Nucleotdase_C_sf"/>
</dbReference>
<dbReference type="PROSITE" id="PS00785">
    <property type="entry name" value="5_NUCLEOTIDASE_1"/>
    <property type="match status" value="1"/>
</dbReference>
<dbReference type="GO" id="GO:0008254">
    <property type="term" value="F:3'-nucleotidase activity"/>
    <property type="evidence" value="ECO:0007669"/>
    <property type="project" value="UniProtKB-EC"/>
</dbReference>
<feature type="domain" description="Calcineurin-like phosphoesterase" evidence="12">
    <location>
        <begin position="37"/>
        <end position="272"/>
    </location>
</feature>
<evidence type="ECO:0000259" key="12">
    <source>
        <dbReference type="Pfam" id="PF00149"/>
    </source>
</evidence>